<accession>A0A1E1WTD6</accession>
<feature type="region of interest" description="Disordered" evidence="1">
    <location>
        <begin position="414"/>
        <end position="453"/>
    </location>
</feature>
<evidence type="ECO:0000256" key="1">
    <source>
        <dbReference type="SAM" id="MobiDB-lite"/>
    </source>
</evidence>
<name>A0A1E1WTD6_PECGO</name>
<gene>
    <name evidence="2" type="ORF">g.13761</name>
</gene>
<feature type="region of interest" description="Disordered" evidence="1">
    <location>
        <begin position="244"/>
        <end position="265"/>
    </location>
</feature>
<reference evidence="2" key="1">
    <citation type="submission" date="2015-09" db="EMBL/GenBank/DDBJ databases">
        <title>De novo assembly of Pectinophora gossypiella (Pink Bollworm) gut transcriptome.</title>
        <authorList>
            <person name="Tassone E.E."/>
        </authorList>
    </citation>
    <scope>NUCLEOTIDE SEQUENCE</scope>
</reference>
<evidence type="ECO:0000313" key="2">
    <source>
        <dbReference type="EMBL" id="JAT90222.1"/>
    </source>
</evidence>
<feature type="compositionally biased region" description="Polar residues" evidence="1">
    <location>
        <begin position="416"/>
        <end position="428"/>
    </location>
</feature>
<organism evidence="2">
    <name type="scientific">Pectinophora gossypiella</name>
    <name type="common">Cotton pink bollworm</name>
    <name type="synonym">Depressaria gossypiella</name>
    <dbReference type="NCBI Taxonomy" id="13191"/>
    <lineage>
        <taxon>Eukaryota</taxon>
        <taxon>Metazoa</taxon>
        <taxon>Ecdysozoa</taxon>
        <taxon>Arthropoda</taxon>
        <taxon>Hexapoda</taxon>
        <taxon>Insecta</taxon>
        <taxon>Pterygota</taxon>
        <taxon>Neoptera</taxon>
        <taxon>Endopterygota</taxon>
        <taxon>Lepidoptera</taxon>
        <taxon>Glossata</taxon>
        <taxon>Ditrysia</taxon>
        <taxon>Gelechioidea</taxon>
        <taxon>Gelechiidae</taxon>
        <taxon>Apatetrinae</taxon>
        <taxon>Pectinophora</taxon>
    </lineage>
</organism>
<dbReference type="AlphaFoldDB" id="A0A1E1WTD6"/>
<proteinExistence type="predicted"/>
<protein>
    <submittedName>
        <fullName evidence="2">Uncharacterized protein</fullName>
    </submittedName>
</protein>
<dbReference type="OrthoDB" id="7367897at2759"/>
<dbReference type="EMBL" id="GDQN01000832">
    <property type="protein sequence ID" value="JAT90222.1"/>
    <property type="molecule type" value="Transcribed_RNA"/>
</dbReference>
<sequence length="602" mass="67746">MECEQTEHGYKGVEEWQASAARRSGVKRKLGGGDVGHLRLDVAATVRGAVAALPGCHRLLAVHHPPSAFIPLCAPPDPFMNNMDEINYWVHTKRAPCLMNYDNLIKKQSETIQDLKTLNSERSIAEEVPSPKKKRRKLSLLEEDCTSVDKQQNLYFEPSQNKQRTVLSSCKSETLESDIDFNIKNSSIQNKPKRLKANKSGRTLHKKNKVVTSTPLRRSLRRAQHSSSKNDQLNVSYNFTTLNDSNVHTHTNSNQKTVQKSKKSTTRIHDLNGSINVKNNVDLANKSKINTPQNGQFEDLSDVSGFTANYIRSTKLHSNIKSNRNLRSKSSRNLVKESRQDLQKNDTKMLVCVNKSVNATAELPNNSVLNCSTDSSQNVINLITTKSNDKCVKVNKSTSLLKFVDLKCTKTKESDSNVNLDSTKQTSKTDPDISFPSRSTSNSRYPKRHKNHSTEKDIMISPCKVLSKPNVNKRRKTNITIEFNNSDRKENPKDSFLSKTRSGRNVALTPRQADNAVMVYSNSTEQVSSLNTVNVASLRGDKSRQKNTRLSHNYRSFAKKTMDQSGMSLQRERSIREKSGFAACFSDSDEGSEALKQRKFFC</sequence>